<dbReference type="EMBL" id="VBAP01000096">
    <property type="protein sequence ID" value="TMI71976.1"/>
    <property type="molecule type" value="Genomic_DNA"/>
</dbReference>
<dbReference type="AlphaFoldDB" id="A0A537IMY4"/>
<dbReference type="InterPro" id="IPR037523">
    <property type="entry name" value="VOC_core"/>
</dbReference>
<evidence type="ECO:0000313" key="2">
    <source>
        <dbReference type="EMBL" id="TMI71976.1"/>
    </source>
</evidence>
<dbReference type="PANTHER" id="PTHR34109:SF1">
    <property type="entry name" value="VOC DOMAIN-CONTAINING PROTEIN"/>
    <property type="match status" value="1"/>
</dbReference>
<dbReference type="Gene3D" id="3.30.720.120">
    <property type="match status" value="1"/>
</dbReference>
<comment type="caution">
    <text evidence="2">The sequence shown here is derived from an EMBL/GenBank/DDBJ whole genome shotgun (WGS) entry which is preliminary data.</text>
</comment>
<protein>
    <submittedName>
        <fullName evidence="2">VOC family protein</fullName>
    </submittedName>
</protein>
<dbReference type="Pfam" id="PF00903">
    <property type="entry name" value="Glyoxalase"/>
    <property type="match status" value="1"/>
</dbReference>
<evidence type="ECO:0000259" key="1">
    <source>
        <dbReference type="PROSITE" id="PS51819"/>
    </source>
</evidence>
<name>A0A537IMY4_9BACT</name>
<feature type="domain" description="VOC" evidence="1">
    <location>
        <begin position="9"/>
        <end position="126"/>
    </location>
</feature>
<organism evidence="2 3">
    <name type="scientific">Candidatus Segetimicrobium genomatis</name>
    <dbReference type="NCBI Taxonomy" id="2569760"/>
    <lineage>
        <taxon>Bacteria</taxon>
        <taxon>Bacillati</taxon>
        <taxon>Candidatus Sysuimicrobiota</taxon>
        <taxon>Candidatus Sysuimicrobiia</taxon>
        <taxon>Candidatus Sysuimicrobiales</taxon>
        <taxon>Candidatus Segetimicrobiaceae</taxon>
        <taxon>Candidatus Segetimicrobium</taxon>
    </lineage>
</organism>
<dbReference type="InterPro" id="IPR004360">
    <property type="entry name" value="Glyas_Fos-R_dOase_dom"/>
</dbReference>
<reference evidence="2 3" key="1">
    <citation type="journal article" date="2019" name="Nat. Microbiol.">
        <title>Mediterranean grassland soil C-N compound turnover is dependent on rainfall and depth, and is mediated by genomically divergent microorganisms.</title>
        <authorList>
            <person name="Diamond S."/>
            <person name="Andeer P.F."/>
            <person name="Li Z."/>
            <person name="Crits-Christoph A."/>
            <person name="Burstein D."/>
            <person name="Anantharaman K."/>
            <person name="Lane K.R."/>
            <person name="Thomas B.C."/>
            <person name="Pan C."/>
            <person name="Northen T.R."/>
            <person name="Banfield J.F."/>
        </authorList>
    </citation>
    <scope>NUCLEOTIDE SEQUENCE [LARGE SCALE GENOMIC DNA]</scope>
    <source>
        <strain evidence="2">NP_8</strain>
    </source>
</reference>
<gene>
    <name evidence="2" type="ORF">E6H05_11705</name>
</gene>
<dbReference type="Proteomes" id="UP000318834">
    <property type="component" value="Unassembled WGS sequence"/>
</dbReference>
<dbReference type="CDD" id="cd07246">
    <property type="entry name" value="VOC_like"/>
    <property type="match status" value="1"/>
</dbReference>
<dbReference type="PANTHER" id="PTHR34109">
    <property type="entry name" value="BNAUNNG04460D PROTEIN-RELATED"/>
    <property type="match status" value="1"/>
</dbReference>
<accession>A0A537IMY4</accession>
<evidence type="ECO:0000313" key="3">
    <source>
        <dbReference type="Proteomes" id="UP000318834"/>
    </source>
</evidence>
<proteinExistence type="predicted"/>
<dbReference type="Gene3D" id="3.30.720.110">
    <property type="match status" value="1"/>
</dbReference>
<sequence>MSEPYVPDGFTRVTPYLTVNGAQKLLDFLVAVFDARVVDRAEQPEGKLARAAVRIGDSTIELSEAAGKWGPMPGAIHIYVPDVDQTHQRALRNGAKALHEPMEMDYAERASAVQDPFGNNWYIATHRRR</sequence>
<dbReference type="PROSITE" id="PS51819">
    <property type="entry name" value="VOC"/>
    <property type="match status" value="1"/>
</dbReference>
<dbReference type="SUPFAM" id="SSF54593">
    <property type="entry name" value="Glyoxalase/Bleomycin resistance protein/Dihydroxybiphenyl dioxygenase"/>
    <property type="match status" value="1"/>
</dbReference>
<dbReference type="InterPro" id="IPR029068">
    <property type="entry name" value="Glyas_Bleomycin-R_OHBP_Dase"/>
</dbReference>